<comment type="caution">
    <text evidence="2">The sequence shown here is derived from an EMBL/GenBank/DDBJ whole genome shotgun (WGS) entry which is preliminary data.</text>
</comment>
<dbReference type="EMBL" id="JACEFO010000881">
    <property type="protein sequence ID" value="KAF8754010.1"/>
    <property type="molecule type" value="Genomic_DNA"/>
</dbReference>
<keyword evidence="1" id="KW-0812">Transmembrane</keyword>
<organism evidence="2 3">
    <name type="scientific">Digitaria exilis</name>
    <dbReference type="NCBI Taxonomy" id="1010633"/>
    <lineage>
        <taxon>Eukaryota</taxon>
        <taxon>Viridiplantae</taxon>
        <taxon>Streptophyta</taxon>
        <taxon>Embryophyta</taxon>
        <taxon>Tracheophyta</taxon>
        <taxon>Spermatophyta</taxon>
        <taxon>Magnoliopsida</taxon>
        <taxon>Liliopsida</taxon>
        <taxon>Poales</taxon>
        <taxon>Poaceae</taxon>
        <taxon>PACMAD clade</taxon>
        <taxon>Panicoideae</taxon>
        <taxon>Panicodae</taxon>
        <taxon>Paniceae</taxon>
        <taxon>Anthephorinae</taxon>
        <taxon>Digitaria</taxon>
    </lineage>
</organism>
<name>A0A835FG71_9POAL</name>
<keyword evidence="1" id="KW-1133">Transmembrane helix</keyword>
<keyword evidence="3" id="KW-1185">Reference proteome</keyword>
<accession>A0A835FG71</accession>
<feature type="transmembrane region" description="Helical" evidence="1">
    <location>
        <begin position="145"/>
        <end position="162"/>
    </location>
</feature>
<evidence type="ECO:0000256" key="1">
    <source>
        <dbReference type="SAM" id="Phobius"/>
    </source>
</evidence>
<protein>
    <submittedName>
        <fullName evidence="2">Uncharacterized protein</fullName>
    </submittedName>
</protein>
<evidence type="ECO:0000313" key="2">
    <source>
        <dbReference type="EMBL" id="KAF8754010.1"/>
    </source>
</evidence>
<sequence>MPSLVGAVPGVVVVVVAAWSLRAPRQAMPMRGAVPAAVVAVAAAWSLRAPRQARPRLVGAVPAAGGGCGGGMVIEGSKTSHAKSGGCGSGCGGGCGGGSGLGTLLNSSTTADQGLTKSGGCGSGCGGGCGSGMAVEGSKLRKPNLVAVVLGAVVCGCGTMVIEGSKTNHAKSSGCGSGCGGGCGGSGGGFGTLSTLALRSVKPNPVAVALAVAVEAAAAASWSLKVPRAAMQGLEAVALAAVVGVAMASY</sequence>
<dbReference type="Proteomes" id="UP000636709">
    <property type="component" value="Unassembled WGS sequence"/>
</dbReference>
<reference evidence="2" key="1">
    <citation type="submission" date="2020-07" db="EMBL/GenBank/DDBJ databases">
        <title>Genome sequence and genetic diversity analysis of an under-domesticated orphan crop, white fonio (Digitaria exilis).</title>
        <authorList>
            <person name="Bennetzen J.L."/>
            <person name="Chen S."/>
            <person name="Ma X."/>
            <person name="Wang X."/>
            <person name="Yssel A.E.J."/>
            <person name="Chaluvadi S.R."/>
            <person name="Johnson M."/>
            <person name="Gangashetty P."/>
            <person name="Hamidou F."/>
            <person name="Sanogo M.D."/>
            <person name="Zwaenepoel A."/>
            <person name="Wallace J."/>
            <person name="Van De Peer Y."/>
            <person name="Van Deynze A."/>
        </authorList>
    </citation>
    <scope>NUCLEOTIDE SEQUENCE</scope>
    <source>
        <tissue evidence="2">Leaves</tissue>
    </source>
</reference>
<proteinExistence type="predicted"/>
<keyword evidence="1" id="KW-0472">Membrane</keyword>
<evidence type="ECO:0000313" key="3">
    <source>
        <dbReference type="Proteomes" id="UP000636709"/>
    </source>
</evidence>
<gene>
    <name evidence="2" type="ORF">HU200_011550</name>
</gene>
<dbReference type="AlphaFoldDB" id="A0A835FG71"/>